<evidence type="ECO:0000313" key="4">
    <source>
        <dbReference type="Proteomes" id="UP000325313"/>
    </source>
</evidence>
<comment type="caution">
    <text evidence="2">The sequence shown here is derived from an EMBL/GenBank/DDBJ whole genome shotgun (WGS) entry which is preliminary data.</text>
</comment>
<reference evidence="3 4" key="1">
    <citation type="submission" date="2019-05" db="EMBL/GenBank/DDBJ databases">
        <title>Emergence of the Ug99 lineage of the wheat stem rust pathogen through somatic hybridization.</title>
        <authorList>
            <person name="Li F."/>
            <person name="Upadhyaya N.M."/>
            <person name="Sperschneider J."/>
            <person name="Matny O."/>
            <person name="Nguyen-Phuc H."/>
            <person name="Mago R."/>
            <person name="Raley C."/>
            <person name="Miller M.E."/>
            <person name="Silverstein K.A.T."/>
            <person name="Henningsen E."/>
            <person name="Hirsch C.D."/>
            <person name="Visser B."/>
            <person name="Pretorius Z.A."/>
            <person name="Steffenson B.J."/>
            <person name="Schwessinger B."/>
            <person name="Dodds P.N."/>
            <person name="Figueroa M."/>
        </authorList>
    </citation>
    <scope>NUCLEOTIDE SEQUENCE [LARGE SCALE GENOMIC DNA]</scope>
    <source>
        <strain evidence="1">21-0</strain>
        <strain evidence="2 4">Ug99</strain>
    </source>
</reference>
<evidence type="ECO:0000313" key="1">
    <source>
        <dbReference type="EMBL" id="KAA1082750.1"/>
    </source>
</evidence>
<keyword evidence="3" id="KW-1185">Reference proteome</keyword>
<organism evidence="2 4">
    <name type="scientific">Puccinia graminis f. sp. tritici</name>
    <dbReference type="NCBI Taxonomy" id="56615"/>
    <lineage>
        <taxon>Eukaryota</taxon>
        <taxon>Fungi</taxon>
        <taxon>Dikarya</taxon>
        <taxon>Basidiomycota</taxon>
        <taxon>Pucciniomycotina</taxon>
        <taxon>Pucciniomycetes</taxon>
        <taxon>Pucciniales</taxon>
        <taxon>Pucciniaceae</taxon>
        <taxon>Puccinia</taxon>
    </lineage>
</organism>
<name>A0A5B0NIT3_PUCGR</name>
<protein>
    <submittedName>
        <fullName evidence="2">Uncharacterized protein</fullName>
    </submittedName>
</protein>
<evidence type="ECO:0000313" key="3">
    <source>
        <dbReference type="Proteomes" id="UP000324748"/>
    </source>
</evidence>
<dbReference type="Proteomes" id="UP000324748">
    <property type="component" value="Unassembled WGS sequence"/>
</dbReference>
<sequence length="109" mass="11579">MSHSHMLPVRPNWPFALADLLTSAASFRAPSEARLGEVLTGLEHPSDRGACVKLDPEAFGYLFCGHFPLGNTGSETPGADGVAVLLVQNFDWLLDLNSKEVDATIGVGS</sequence>
<dbReference type="AlphaFoldDB" id="A0A5B0NIT3"/>
<dbReference type="EMBL" id="VDEP01000408">
    <property type="protein sequence ID" value="KAA1088040.1"/>
    <property type="molecule type" value="Genomic_DNA"/>
</dbReference>
<evidence type="ECO:0000313" key="2">
    <source>
        <dbReference type="EMBL" id="KAA1088040.1"/>
    </source>
</evidence>
<accession>A0A5B0NIT3</accession>
<proteinExistence type="predicted"/>
<gene>
    <name evidence="1" type="ORF">PGT21_013261</name>
    <name evidence="2" type="ORF">PGTUg99_022681</name>
</gene>
<dbReference type="EMBL" id="VSWC01000119">
    <property type="protein sequence ID" value="KAA1082750.1"/>
    <property type="molecule type" value="Genomic_DNA"/>
</dbReference>
<dbReference type="Proteomes" id="UP000325313">
    <property type="component" value="Unassembled WGS sequence"/>
</dbReference>